<evidence type="ECO:0000313" key="2">
    <source>
        <dbReference type="EMBL" id="KAK6300554.1"/>
    </source>
</evidence>
<evidence type="ECO:0008006" key="4">
    <source>
        <dbReference type="Google" id="ProtNLM"/>
    </source>
</evidence>
<evidence type="ECO:0000256" key="1">
    <source>
        <dbReference type="SAM" id="Phobius"/>
    </source>
</evidence>
<comment type="caution">
    <text evidence="2">The sequence shown here is derived from an EMBL/GenBank/DDBJ whole genome shotgun (WGS) entry which is preliminary data.</text>
</comment>
<protein>
    <recommendedName>
        <fullName evidence="4">Small integral membrane protein 26</fullName>
    </recommendedName>
</protein>
<organism evidence="2 3">
    <name type="scientific">Coregonus suidteri</name>
    <dbReference type="NCBI Taxonomy" id="861788"/>
    <lineage>
        <taxon>Eukaryota</taxon>
        <taxon>Metazoa</taxon>
        <taxon>Chordata</taxon>
        <taxon>Craniata</taxon>
        <taxon>Vertebrata</taxon>
        <taxon>Euteleostomi</taxon>
        <taxon>Actinopterygii</taxon>
        <taxon>Neopterygii</taxon>
        <taxon>Teleostei</taxon>
        <taxon>Protacanthopterygii</taxon>
        <taxon>Salmoniformes</taxon>
        <taxon>Salmonidae</taxon>
        <taxon>Coregoninae</taxon>
        <taxon>Coregonus</taxon>
    </lineage>
</organism>
<name>A0AAN8L3U9_9TELE</name>
<dbReference type="AlphaFoldDB" id="A0AAN8L3U9"/>
<keyword evidence="1" id="KW-1133">Transmembrane helix</keyword>
<keyword evidence="1" id="KW-0812">Transmembrane</keyword>
<accession>A0AAN8L3U9</accession>
<dbReference type="PANTHER" id="PTHR40386:SF1">
    <property type="entry name" value="SMALL INTEGRAL MEMBRANE PROTEIN 26"/>
    <property type="match status" value="1"/>
</dbReference>
<reference evidence="2 3" key="1">
    <citation type="submission" date="2021-04" db="EMBL/GenBank/DDBJ databases">
        <authorList>
            <person name="De Guttry C."/>
            <person name="Zahm M."/>
            <person name="Klopp C."/>
            <person name="Cabau C."/>
            <person name="Louis A."/>
            <person name="Berthelot C."/>
            <person name="Parey E."/>
            <person name="Roest Crollius H."/>
            <person name="Montfort J."/>
            <person name="Robinson-Rechavi M."/>
            <person name="Bucao C."/>
            <person name="Bouchez O."/>
            <person name="Gislard M."/>
            <person name="Lluch J."/>
            <person name="Milhes M."/>
            <person name="Lampietro C."/>
            <person name="Lopez Roques C."/>
            <person name="Donnadieu C."/>
            <person name="Braasch I."/>
            <person name="Desvignes T."/>
            <person name="Postlethwait J."/>
            <person name="Bobe J."/>
            <person name="Wedekind C."/>
            <person name="Guiguen Y."/>
        </authorList>
    </citation>
    <scope>NUCLEOTIDE SEQUENCE [LARGE SCALE GENOMIC DNA]</scope>
    <source>
        <strain evidence="2">Cs_M1</strain>
        <tissue evidence="2">Blood</tissue>
    </source>
</reference>
<dbReference type="InterPro" id="IPR038831">
    <property type="entry name" value="SMIM26"/>
</dbReference>
<sequence>MQIKEIVKWNVRVSMLYAFGIWTLLGTYGYYQYMGRNEEKPVKVEKEEEPPNPREVTIQSAHMKTTIIYKENFVPYSTRIYNFVSSLSGDSASADSQDNTK</sequence>
<keyword evidence="3" id="KW-1185">Reference proteome</keyword>
<keyword evidence="1" id="KW-0472">Membrane</keyword>
<proteinExistence type="predicted"/>
<dbReference type="Proteomes" id="UP001356427">
    <property type="component" value="Unassembled WGS sequence"/>
</dbReference>
<gene>
    <name evidence="2" type="ORF">J4Q44_G00286520</name>
</gene>
<dbReference type="EMBL" id="JAGTTL010000027">
    <property type="protein sequence ID" value="KAK6300554.1"/>
    <property type="molecule type" value="Genomic_DNA"/>
</dbReference>
<evidence type="ECO:0000313" key="3">
    <source>
        <dbReference type="Proteomes" id="UP001356427"/>
    </source>
</evidence>
<dbReference type="PANTHER" id="PTHR40386">
    <property type="entry name" value="SMALL INTEGRAL MEMBRANE PROTEIN 26"/>
    <property type="match status" value="1"/>
</dbReference>
<feature type="transmembrane region" description="Helical" evidence="1">
    <location>
        <begin position="14"/>
        <end position="31"/>
    </location>
</feature>